<keyword evidence="1" id="KW-0812">Transmembrane</keyword>
<sequence>MISVFMALIMESVMAFVTATNNIGYADMRVFVTGWAEGLLAALPIGLTIMLIMSVTVKPKIERFLKS</sequence>
<evidence type="ECO:0008006" key="4">
    <source>
        <dbReference type="Google" id="ProtNLM"/>
    </source>
</evidence>
<evidence type="ECO:0000313" key="3">
    <source>
        <dbReference type="Proteomes" id="UP000027154"/>
    </source>
</evidence>
<name>A0ABD3Y499_9GAMM</name>
<keyword evidence="1" id="KW-0472">Membrane</keyword>
<organism evidence="2 3">
    <name type="scientific">Pseudoalteromonas fuliginea</name>
    <dbReference type="NCBI Taxonomy" id="1872678"/>
    <lineage>
        <taxon>Bacteria</taxon>
        <taxon>Pseudomonadati</taxon>
        <taxon>Pseudomonadota</taxon>
        <taxon>Gammaproteobacteria</taxon>
        <taxon>Alteromonadales</taxon>
        <taxon>Pseudoalteromonadaceae</taxon>
        <taxon>Pseudoalteromonas</taxon>
    </lineage>
</organism>
<protein>
    <recommendedName>
        <fullName evidence="4">DUF2798 domain-containing protein</fullName>
    </recommendedName>
</protein>
<proteinExistence type="predicted"/>
<dbReference type="Proteomes" id="UP000027154">
    <property type="component" value="Unassembled WGS sequence"/>
</dbReference>
<accession>A0ABD3Y499</accession>
<evidence type="ECO:0000313" key="2">
    <source>
        <dbReference type="EMBL" id="KDC48500.1"/>
    </source>
</evidence>
<keyword evidence="1" id="KW-1133">Transmembrane helix</keyword>
<feature type="transmembrane region" description="Helical" evidence="1">
    <location>
        <begin position="39"/>
        <end position="57"/>
    </location>
</feature>
<reference evidence="2 3" key="1">
    <citation type="submission" date="2014-04" db="EMBL/GenBank/DDBJ databases">
        <title>Pseudoalteromonas galatheae sp. nov., isolated from a deep-sea polychaete near Canal Concepcion, Chile.</title>
        <authorList>
            <person name="Machado H.R."/>
            <person name="Gram L."/>
            <person name="Vynne N.G."/>
        </authorList>
    </citation>
    <scope>NUCLEOTIDE SEQUENCE [LARGE SCALE GENOMIC DNA]</scope>
    <source>
        <strain evidence="2 3">KMM216</strain>
    </source>
</reference>
<gene>
    <name evidence="2" type="ORF">DC53_19845</name>
</gene>
<dbReference type="AlphaFoldDB" id="A0ABD3Y499"/>
<comment type="caution">
    <text evidence="2">The sequence shown here is derived from an EMBL/GenBank/DDBJ whole genome shotgun (WGS) entry which is preliminary data.</text>
</comment>
<evidence type="ECO:0000256" key="1">
    <source>
        <dbReference type="SAM" id="Phobius"/>
    </source>
</evidence>
<dbReference type="EMBL" id="JJNZ01000093">
    <property type="protein sequence ID" value="KDC48500.1"/>
    <property type="molecule type" value="Genomic_DNA"/>
</dbReference>